<keyword evidence="15 21" id="KW-0786">Thiamine pyrophosphate</keyword>
<dbReference type="Pfam" id="PF02779">
    <property type="entry name" value="Transket_pyr"/>
    <property type="match status" value="1"/>
</dbReference>
<feature type="active site" description="Proton donor" evidence="19">
    <location>
        <position position="410"/>
    </location>
</feature>
<feature type="binding site" evidence="21">
    <location>
        <begin position="115"/>
        <end position="117"/>
    </location>
    <ligand>
        <name>thiamine diphosphate</name>
        <dbReference type="ChEBI" id="CHEBI:58937"/>
    </ligand>
</feature>
<dbReference type="GO" id="GO:0006310">
    <property type="term" value="P:DNA recombination"/>
    <property type="evidence" value="ECO:0007669"/>
    <property type="project" value="UniProtKB-KW"/>
</dbReference>
<feature type="binding site" evidence="20">
    <location>
        <position position="460"/>
    </location>
    <ligand>
        <name>substrate</name>
    </ligand>
</feature>
<evidence type="ECO:0000256" key="11">
    <source>
        <dbReference type="ARBA" id="ARBA00022679"/>
    </source>
</evidence>
<feature type="binding site" evidence="21">
    <location>
        <position position="436"/>
    </location>
    <ligand>
        <name>thiamine diphosphate</name>
        <dbReference type="ChEBI" id="CHEBI:58937"/>
    </ligand>
</feature>
<dbReference type="InterPro" id="IPR020826">
    <property type="entry name" value="Transketolase_BS"/>
</dbReference>
<dbReference type="UniPathway" id="UPA00116"/>
<evidence type="ECO:0000256" key="6">
    <source>
        <dbReference type="ARBA" id="ARBA00005215"/>
    </source>
</evidence>
<evidence type="ECO:0000256" key="2">
    <source>
        <dbReference type="ARBA" id="ARBA00001936"/>
    </source>
</evidence>
<dbReference type="OrthoDB" id="8732661at2"/>
<dbReference type="Proteomes" id="UP000297598">
    <property type="component" value="Unassembled WGS sequence"/>
</dbReference>
<evidence type="ECO:0000256" key="22">
    <source>
        <dbReference type="PIRSR" id="PIRSR605478-4"/>
    </source>
</evidence>
<feature type="binding site" evidence="21">
    <location>
        <position position="261"/>
    </location>
    <ligand>
        <name>thiamine diphosphate</name>
        <dbReference type="ChEBI" id="CHEBI:58937"/>
    </ligand>
</feature>
<dbReference type="PANTHER" id="PTHR43522:SF2">
    <property type="entry name" value="TRANSKETOLASE 1-RELATED"/>
    <property type="match status" value="1"/>
</dbReference>
<comment type="subunit">
    <text evidence="8 24">Homodimer.</text>
</comment>
<feature type="binding site" evidence="22">
    <location>
        <position position="188"/>
    </location>
    <ligand>
        <name>Mg(2+)</name>
        <dbReference type="ChEBI" id="CHEBI:18420"/>
    </ligand>
</feature>
<evidence type="ECO:0000256" key="23">
    <source>
        <dbReference type="PIRSR" id="PIRSR605478-5"/>
    </source>
</evidence>
<dbReference type="InterPro" id="IPR009014">
    <property type="entry name" value="Transketo_C/PFOR_II"/>
</dbReference>
<evidence type="ECO:0000259" key="26">
    <source>
        <dbReference type="SMART" id="SM00861"/>
    </source>
</evidence>
<dbReference type="CDD" id="cd07033">
    <property type="entry name" value="TPP_PYR_DXS_TK_like"/>
    <property type="match status" value="1"/>
</dbReference>
<dbReference type="Pfam" id="PF22613">
    <property type="entry name" value="Transketolase_C_1"/>
    <property type="match status" value="1"/>
</dbReference>
<dbReference type="PANTHER" id="PTHR43522">
    <property type="entry name" value="TRANSKETOLASE"/>
    <property type="match status" value="1"/>
</dbReference>
<dbReference type="GO" id="GO:0046872">
    <property type="term" value="F:metal ion binding"/>
    <property type="evidence" value="ECO:0007669"/>
    <property type="project" value="UniProtKB-KW"/>
</dbReference>
<keyword evidence="13 24" id="KW-0106">Calcium</keyword>
<dbReference type="Gene3D" id="3.40.50.920">
    <property type="match status" value="1"/>
</dbReference>
<evidence type="ECO:0000256" key="5">
    <source>
        <dbReference type="ARBA" id="ARBA00004959"/>
    </source>
</evidence>
<evidence type="ECO:0000256" key="1">
    <source>
        <dbReference type="ARBA" id="ARBA00001913"/>
    </source>
</evidence>
<dbReference type="FunFam" id="3.40.50.970:FF:000003">
    <property type="entry name" value="Transketolase"/>
    <property type="match status" value="1"/>
</dbReference>
<feature type="binding site" evidence="20">
    <location>
        <position position="28"/>
    </location>
    <ligand>
        <name>substrate</name>
    </ligand>
</feature>
<dbReference type="InterPro" id="IPR049557">
    <property type="entry name" value="Transketolase_CS"/>
</dbReference>
<dbReference type="EC" id="2.2.1.1" evidence="9 18"/>
<comment type="pathway">
    <text evidence="5">Carbohydrate degradation; pentose phosphate pathway.</text>
</comment>
<evidence type="ECO:0000313" key="30">
    <source>
        <dbReference type="Proteomes" id="UP000297598"/>
    </source>
</evidence>
<feature type="binding site" evidence="20">
    <location>
        <position position="383"/>
    </location>
    <ligand>
        <name>substrate</name>
    </ligand>
</feature>
<feature type="coiled-coil region" evidence="25">
    <location>
        <begin position="300"/>
        <end position="327"/>
    </location>
</feature>
<proteinExistence type="inferred from homology"/>
<evidence type="ECO:0000256" key="20">
    <source>
        <dbReference type="PIRSR" id="PIRSR605478-2"/>
    </source>
</evidence>
<organism evidence="27 29">
    <name type="scientific">Staphylococcus petrasii</name>
    <dbReference type="NCBI Taxonomy" id="1276936"/>
    <lineage>
        <taxon>Bacteria</taxon>
        <taxon>Bacillati</taxon>
        <taxon>Bacillota</taxon>
        <taxon>Bacilli</taxon>
        <taxon>Bacillales</taxon>
        <taxon>Staphylococcaceae</taxon>
        <taxon>Staphylococcus</taxon>
    </lineage>
</organism>
<evidence type="ECO:0000256" key="16">
    <source>
        <dbReference type="ARBA" id="ARBA00023172"/>
    </source>
</evidence>
<dbReference type="EMBL" id="UHDO01000001">
    <property type="protein sequence ID" value="SUM44308.1"/>
    <property type="molecule type" value="Genomic_DNA"/>
</dbReference>
<dbReference type="NCBIfam" id="TIGR00232">
    <property type="entry name" value="tktlase_bact"/>
    <property type="match status" value="1"/>
</dbReference>
<protein>
    <recommendedName>
        <fullName evidence="10 18">Transketolase</fullName>
        <ecNumber evidence="9 18">2.2.1.1</ecNumber>
    </recommendedName>
</protein>
<dbReference type="RefSeq" id="WP_103299120.1">
    <property type="nucleotide sequence ID" value="NZ_PPQT01000167.1"/>
</dbReference>
<reference evidence="27 29" key="1">
    <citation type="submission" date="2018-06" db="EMBL/GenBank/DDBJ databases">
        <authorList>
            <consortium name="Pathogen Informatics"/>
            <person name="Doyle S."/>
        </authorList>
    </citation>
    <scope>NUCLEOTIDE SEQUENCE [LARGE SCALE GENOMIC DNA]</scope>
    <source>
        <strain evidence="27 29">NCTC13830</strain>
    </source>
</reference>
<keyword evidence="16" id="KW-0233">DNA recombination</keyword>
<dbReference type="InterPro" id="IPR029061">
    <property type="entry name" value="THDP-binding"/>
</dbReference>
<evidence type="ECO:0000256" key="3">
    <source>
        <dbReference type="ARBA" id="ARBA00001941"/>
    </source>
</evidence>
<evidence type="ECO:0000313" key="27">
    <source>
        <dbReference type="EMBL" id="SUM44308.1"/>
    </source>
</evidence>
<dbReference type="FunFam" id="3.40.50.970:FF:000081">
    <property type="entry name" value="Transketolase"/>
    <property type="match status" value="1"/>
</dbReference>
<dbReference type="GO" id="GO:0006098">
    <property type="term" value="P:pentose-phosphate shunt"/>
    <property type="evidence" value="ECO:0007669"/>
    <property type="project" value="UniProtKB-UniPathway"/>
</dbReference>
<feature type="binding site" evidence="20">
    <location>
        <position position="472"/>
    </location>
    <ligand>
        <name>substrate</name>
    </ligand>
</feature>
<dbReference type="Gene3D" id="3.40.50.970">
    <property type="match status" value="2"/>
</dbReference>
<dbReference type="InterPro" id="IPR055152">
    <property type="entry name" value="Transketolase-like_C_2"/>
</dbReference>
<evidence type="ECO:0000256" key="13">
    <source>
        <dbReference type="ARBA" id="ARBA00022837"/>
    </source>
</evidence>
<dbReference type="GO" id="GO:0019253">
    <property type="term" value="P:reductive pentose-phosphate cycle"/>
    <property type="evidence" value="ECO:0007669"/>
    <property type="project" value="UniProtKB-UniPathway"/>
</dbReference>
<comment type="cofactor">
    <cofactor evidence="22">
        <name>Mg(2+)</name>
        <dbReference type="ChEBI" id="CHEBI:18420"/>
    </cofactor>
    <text evidence="22">Binds 1 Mg(2+) ion per subunit. Can also utilize other divalent metal cations, such as Ca(2+), Mn(2+) and Co(2+).</text>
</comment>
<keyword evidence="14 22" id="KW-0460">Magnesium</keyword>
<feature type="binding site" evidence="20">
    <location>
        <position position="519"/>
    </location>
    <ligand>
        <name>substrate</name>
    </ligand>
</feature>
<evidence type="ECO:0000256" key="12">
    <source>
        <dbReference type="ARBA" id="ARBA00022723"/>
    </source>
</evidence>
<evidence type="ECO:0000256" key="10">
    <source>
        <dbReference type="ARBA" id="ARBA00016662"/>
    </source>
</evidence>
<feature type="binding site" evidence="20">
    <location>
        <position position="356"/>
    </location>
    <ligand>
        <name>substrate</name>
    </ligand>
</feature>
<keyword evidence="25" id="KW-0175">Coiled coil</keyword>
<dbReference type="SMART" id="SM00861">
    <property type="entry name" value="Transket_pyr"/>
    <property type="match status" value="1"/>
</dbReference>
<comment type="similarity">
    <text evidence="7 24">Belongs to the transketolase family.</text>
</comment>
<evidence type="ECO:0000256" key="21">
    <source>
        <dbReference type="PIRSR" id="PIRSR605478-3"/>
    </source>
</evidence>
<evidence type="ECO:0000256" key="18">
    <source>
        <dbReference type="NCBIfam" id="TIGR00232"/>
    </source>
</evidence>
<comment type="cofactor">
    <cofactor evidence="3">
        <name>Co(2+)</name>
        <dbReference type="ChEBI" id="CHEBI:48828"/>
    </cofactor>
</comment>
<comment type="cofactor">
    <cofactor evidence="2">
        <name>Mn(2+)</name>
        <dbReference type="ChEBI" id="CHEBI:29035"/>
    </cofactor>
</comment>
<dbReference type="GO" id="GO:0004802">
    <property type="term" value="F:transketolase activity"/>
    <property type="evidence" value="ECO:0007669"/>
    <property type="project" value="UniProtKB-UniRule"/>
</dbReference>
<feature type="binding site" evidence="21">
    <location>
        <position position="68"/>
    </location>
    <ligand>
        <name>thiamine diphosphate</name>
        <dbReference type="ChEBI" id="CHEBI:58937"/>
    </ligand>
</feature>
<comment type="cofactor">
    <cofactor evidence="21">
        <name>thiamine diphosphate</name>
        <dbReference type="ChEBI" id="CHEBI:58937"/>
    </cofactor>
    <text evidence="21">Binds 1 thiamine pyrophosphate per subunit. During the reaction, the substrate forms a covalent intermediate with the cofactor.</text>
</comment>
<dbReference type="Proteomes" id="UP000254047">
    <property type="component" value="Unassembled WGS sequence"/>
</dbReference>
<dbReference type="GO" id="GO:0005829">
    <property type="term" value="C:cytosol"/>
    <property type="evidence" value="ECO:0007669"/>
    <property type="project" value="TreeGrafter"/>
</dbReference>
<dbReference type="PROSITE" id="PS00802">
    <property type="entry name" value="TRANSKETOLASE_2"/>
    <property type="match status" value="1"/>
</dbReference>
<dbReference type="InterPro" id="IPR005475">
    <property type="entry name" value="Transketolase-like_Pyr-bd"/>
</dbReference>
<feature type="binding site" evidence="20">
    <location>
        <position position="261"/>
    </location>
    <ligand>
        <name>substrate</name>
    </ligand>
</feature>
<feature type="binding site" evidence="21">
    <location>
        <position position="157"/>
    </location>
    <ligand>
        <name>thiamine diphosphate</name>
        <dbReference type="ChEBI" id="CHEBI:58937"/>
    </ligand>
</feature>
<reference evidence="28 30" key="2">
    <citation type="submission" date="2019-04" db="EMBL/GenBank/DDBJ databases">
        <title>Genomic characterization of Staphylococcus petrasii strains.</title>
        <authorList>
            <person name="Vrbovska V."/>
            <person name="Kovarovic V."/>
            <person name="Maslanova I."/>
            <person name="Indrakova A."/>
            <person name="Petras P."/>
            <person name="Sedo O."/>
            <person name="Svec P."/>
            <person name="Fisarova L."/>
            <person name="Sedlacek I."/>
            <person name="Doskar J."/>
            <person name="Pantucek R."/>
        </authorList>
    </citation>
    <scope>NUCLEOTIDE SEQUENCE [LARGE SCALE GENOMIC DNA]</scope>
    <source>
        <strain evidence="28 30">P5404</strain>
    </source>
</reference>
<evidence type="ECO:0000256" key="7">
    <source>
        <dbReference type="ARBA" id="ARBA00007131"/>
    </source>
</evidence>
<gene>
    <name evidence="27" type="primary">tkt</name>
    <name evidence="28" type="ORF">BJR09_00995</name>
    <name evidence="27" type="ORF">NCTC13830_01709</name>
</gene>
<keyword evidence="11 24" id="KW-0808">Transferase</keyword>
<evidence type="ECO:0000313" key="29">
    <source>
        <dbReference type="Proteomes" id="UP000254047"/>
    </source>
</evidence>
<dbReference type="FunFam" id="3.40.50.920:FF:000003">
    <property type="entry name" value="Transketolase"/>
    <property type="match status" value="1"/>
</dbReference>
<comment type="catalytic activity">
    <reaction evidence="17 24">
        <text>D-sedoheptulose 7-phosphate + D-glyceraldehyde 3-phosphate = aldehydo-D-ribose 5-phosphate + D-xylulose 5-phosphate</text>
        <dbReference type="Rhea" id="RHEA:10508"/>
        <dbReference type="ChEBI" id="CHEBI:57483"/>
        <dbReference type="ChEBI" id="CHEBI:57737"/>
        <dbReference type="ChEBI" id="CHEBI:58273"/>
        <dbReference type="ChEBI" id="CHEBI:59776"/>
        <dbReference type="EC" id="2.2.1.1"/>
    </reaction>
</comment>
<dbReference type="SUPFAM" id="SSF52518">
    <property type="entry name" value="Thiamin diphosphate-binding fold (THDP-binding)"/>
    <property type="match status" value="2"/>
</dbReference>
<feature type="binding site" evidence="22">
    <location>
        <position position="186"/>
    </location>
    <ligand>
        <name>Mg(2+)</name>
        <dbReference type="ChEBI" id="CHEBI:18420"/>
    </ligand>
</feature>
<dbReference type="InterPro" id="IPR033247">
    <property type="entry name" value="Transketolase_fam"/>
</dbReference>
<comment type="function">
    <text evidence="4 24">Catalyzes the transfer of a two-carbon ketol group from a ketose donor to an aldose acceptor, via a covalent intermediate with the cofactor thiamine pyrophosphate.</text>
</comment>
<feature type="binding site" evidence="21">
    <location>
        <position position="186"/>
    </location>
    <ligand>
        <name>thiamine diphosphate</name>
        <dbReference type="ChEBI" id="CHEBI:58937"/>
    </ligand>
</feature>
<dbReference type="SUPFAM" id="SSF52922">
    <property type="entry name" value="TK C-terminal domain-like"/>
    <property type="match status" value="1"/>
</dbReference>
<feature type="domain" description="Transketolase-like pyrimidine-binding" evidence="26">
    <location>
        <begin position="353"/>
        <end position="524"/>
    </location>
</feature>
<dbReference type="UniPathway" id="UPA00115"/>
<feature type="site" description="Important for catalytic activity" evidence="23">
    <location>
        <position position="261"/>
    </location>
</feature>
<dbReference type="InterPro" id="IPR005478">
    <property type="entry name" value="Transketolase_bac-like"/>
</dbReference>
<comment type="cofactor">
    <cofactor evidence="1">
        <name>Ca(2+)</name>
        <dbReference type="ChEBI" id="CHEBI:29108"/>
    </cofactor>
</comment>
<dbReference type="Pfam" id="PF00456">
    <property type="entry name" value="Transketolase_N"/>
    <property type="match status" value="1"/>
</dbReference>
<feature type="site" description="Important for catalytic activity" evidence="23">
    <location>
        <position position="28"/>
    </location>
</feature>
<evidence type="ECO:0000256" key="15">
    <source>
        <dbReference type="ARBA" id="ARBA00023052"/>
    </source>
</evidence>
<evidence type="ECO:0000256" key="19">
    <source>
        <dbReference type="PIRSR" id="PIRSR605478-1"/>
    </source>
</evidence>
<accession>A0A380G234</accession>
<dbReference type="EMBL" id="SRLS01000001">
    <property type="protein sequence ID" value="TGE19570.1"/>
    <property type="molecule type" value="Genomic_DNA"/>
</dbReference>
<keyword evidence="12 22" id="KW-0479">Metal-binding</keyword>
<dbReference type="AlphaFoldDB" id="A0A380G234"/>
<evidence type="ECO:0000256" key="9">
    <source>
        <dbReference type="ARBA" id="ARBA00013152"/>
    </source>
</evidence>
<evidence type="ECO:0000256" key="17">
    <source>
        <dbReference type="ARBA" id="ARBA00049473"/>
    </source>
</evidence>
<dbReference type="PROSITE" id="PS00801">
    <property type="entry name" value="TRANSKETOLASE_1"/>
    <property type="match status" value="1"/>
</dbReference>
<name>A0A380G234_9STAP</name>
<sequence length="662" mass="73055">MFNEKDQLAIDTIRALSIDAIEQANSGHPGLPMGAAPMAYTLWTRHLNFNPQSKDYFNRDRFILSAGHGSALLYSLLHVSGSLELEELKQFRQWGSKTPGHPEFRHTDGVEVTTGPLGQGFAMSVGMALAEDHLAGKFNKEDIDIVDHYTYVLASDGDLMEGISHEAASFAGHNQLDKLIVLYDSNDISLDGELNKSFSEDTKKRFESYGWNHILVKEGNDLEEIDNAITKAKSQKGPTIIEVKTIIGFGAPNVSGTNGVHGAPLGEDERKLTFEAYGLDPEKRFFVPEEVYEIFQTTMLKRANENEDVWKEKLEEYTNKYPELAEEFKLAISGKLPENYKDELPKFGSDHKAATRADSGEIIQALSKSVPSFFGGSADLAGSNKSNVKEATDYDRNTPEGKNVWFGVREFAMGAAVNGMAAHGGLHPYGATFFVFSDYLKPALRLSAIMGLNSTFIFTHDSIAVGEDGPTHEPIEQLAGLRAIPNMNVIRPADGNETRVAWEVALESEQTPTSLVLTRQNLPYLDVDEATVEEGVRKGAYTVYETETKPEYLLLATGSEVSLAIEAAKDLDKQGKGVRVVSMPNWLAFEQQSDEYKESVIPKDITKRVAIEMASPLGWHKYVGTEGKVIGIDEFGASAPGDLVVEKYGFTKENILNQIRTF</sequence>
<feature type="binding site" evidence="22">
    <location>
        <position position="156"/>
    </location>
    <ligand>
        <name>Mg(2+)</name>
        <dbReference type="ChEBI" id="CHEBI:18420"/>
    </ligand>
</feature>
<dbReference type="InterPro" id="IPR005474">
    <property type="entry name" value="Transketolase_N"/>
</dbReference>
<evidence type="ECO:0000256" key="25">
    <source>
        <dbReference type="SAM" id="Coils"/>
    </source>
</evidence>
<feature type="binding site" evidence="20">
    <location>
        <position position="468"/>
    </location>
    <ligand>
        <name>substrate</name>
    </ligand>
</feature>
<evidence type="ECO:0000256" key="8">
    <source>
        <dbReference type="ARBA" id="ARBA00011738"/>
    </source>
</evidence>
<evidence type="ECO:0000256" key="24">
    <source>
        <dbReference type="RuleBase" id="RU004996"/>
    </source>
</evidence>
<evidence type="ECO:0000256" key="14">
    <source>
        <dbReference type="ARBA" id="ARBA00022842"/>
    </source>
</evidence>
<comment type="pathway">
    <text evidence="6">Carbohydrate biosynthesis; Calvin cycle.</text>
</comment>
<dbReference type="CDD" id="cd02012">
    <property type="entry name" value="TPP_TK"/>
    <property type="match status" value="1"/>
</dbReference>
<comment type="cofactor">
    <cofactor evidence="24">
        <name>Mg(2+)</name>
        <dbReference type="ChEBI" id="CHEBI:18420"/>
    </cofactor>
    <cofactor evidence="24">
        <name>Ca(2+)</name>
        <dbReference type="ChEBI" id="CHEBI:29108"/>
    </cofactor>
    <cofactor evidence="24">
        <name>Mn(2+)</name>
        <dbReference type="ChEBI" id="CHEBI:29035"/>
    </cofactor>
    <cofactor evidence="24">
        <name>Co(2+)</name>
        <dbReference type="ChEBI" id="CHEBI:48828"/>
    </cofactor>
    <text evidence="24">Binds 1 Mg(2+) ion per subunit. Can also utilize other divalent metal cations, such as Ca(2+), Mn(2+) and Co(2+).</text>
</comment>
<evidence type="ECO:0000256" key="4">
    <source>
        <dbReference type="ARBA" id="ARBA00002931"/>
    </source>
</evidence>
<evidence type="ECO:0000313" key="28">
    <source>
        <dbReference type="EMBL" id="TGE19570.1"/>
    </source>
</evidence>
<keyword evidence="30" id="KW-1185">Reference proteome</keyword>